<dbReference type="Gene3D" id="3.40.50.2300">
    <property type="match status" value="1"/>
</dbReference>
<dbReference type="PROSITE" id="PS50110">
    <property type="entry name" value="RESPONSE_REGULATORY"/>
    <property type="match status" value="1"/>
</dbReference>
<evidence type="ECO:0000256" key="1">
    <source>
        <dbReference type="ARBA" id="ARBA00022553"/>
    </source>
</evidence>
<dbReference type="PANTHER" id="PTHR44591">
    <property type="entry name" value="STRESS RESPONSE REGULATOR PROTEIN 1"/>
    <property type="match status" value="1"/>
</dbReference>
<dbReference type="InterPro" id="IPR050595">
    <property type="entry name" value="Bact_response_regulator"/>
</dbReference>
<keyword evidence="1 2" id="KW-0597">Phosphoprotein</keyword>
<keyword evidence="5" id="KW-1185">Reference proteome</keyword>
<dbReference type="AlphaFoldDB" id="A0A521ASX9"/>
<dbReference type="PANTHER" id="PTHR44591:SF3">
    <property type="entry name" value="RESPONSE REGULATORY DOMAIN-CONTAINING PROTEIN"/>
    <property type="match status" value="1"/>
</dbReference>
<dbReference type="SUPFAM" id="SSF52172">
    <property type="entry name" value="CheY-like"/>
    <property type="match status" value="1"/>
</dbReference>
<evidence type="ECO:0000313" key="5">
    <source>
        <dbReference type="Proteomes" id="UP000319040"/>
    </source>
</evidence>
<sequence>MENFTEELQIKILIIEDNTGALMKLQQSLINKNYRMATCRGEQAIERIYREQPDIILLDLKLKNTTGLSVLKEIKLNQNLQSIPVIIISEICTPLYWEEAYLLGAAAYLVNPVHLNYLGNRISKLLLKRKQEIAPGGAAQAFNLQN</sequence>
<evidence type="ECO:0000259" key="3">
    <source>
        <dbReference type="PROSITE" id="PS50110"/>
    </source>
</evidence>
<dbReference type="InterPro" id="IPR011006">
    <property type="entry name" value="CheY-like_superfamily"/>
</dbReference>
<reference evidence="4 5" key="1">
    <citation type="submission" date="2017-05" db="EMBL/GenBank/DDBJ databases">
        <authorList>
            <person name="Varghese N."/>
            <person name="Submissions S."/>
        </authorList>
    </citation>
    <scope>NUCLEOTIDE SEQUENCE [LARGE SCALE GENOMIC DNA]</scope>
    <source>
        <strain evidence="4 5">DSM 27040</strain>
    </source>
</reference>
<dbReference type="Proteomes" id="UP000319040">
    <property type="component" value="Unassembled WGS sequence"/>
</dbReference>
<dbReference type="Pfam" id="PF00072">
    <property type="entry name" value="Response_reg"/>
    <property type="match status" value="1"/>
</dbReference>
<feature type="domain" description="Response regulatory" evidence="3">
    <location>
        <begin position="11"/>
        <end position="126"/>
    </location>
</feature>
<dbReference type="InterPro" id="IPR001789">
    <property type="entry name" value="Sig_transdc_resp-reg_receiver"/>
</dbReference>
<evidence type="ECO:0000256" key="2">
    <source>
        <dbReference type="PROSITE-ProRule" id="PRU00169"/>
    </source>
</evidence>
<dbReference type="EMBL" id="FXTB01000001">
    <property type="protein sequence ID" value="SMO37905.1"/>
    <property type="molecule type" value="Genomic_DNA"/>
</dbReference>
<accession>A0A521ASX9</accession>
<protein>
    <submittedName>
        <fullName evidence="4">Two-component system, OmpR family, alkaline phosphatase synthesis response regulator PhoP</fullName>
    </submittedName>
</protein>
<proteinExistence type="predicted"/>
<organism evidence="4 5">
    <name type="scientific">Saccharicrinis carchari</name>
    <dbReference type="NCBI Taxonomy" id="1168039"/>
    <lineage>
        <taxon>Bacteria</taxon>
        <taxon>Pseudomonadati</taxon>
        <taxon>Bacteroidota</taxon>
        <taxon>Bacteroidia</taxon>
        <taxon>Marinilabiliales</taxon>
        <taxon>Marinilabiliaceae</taxon>
        <taxon>Saccharicrinis</taxon>
    </lineage>
</organism>
<dbReference type="SMART" id="SM00448">
    <property type="entry name" value="REC"/>
    <property type="match status" value="1"/>
</dbReference>
<evidence type="ECO:0000313" key="4">
    <source>
        <dbReference type="EMBL" id="SMO37905.1"/>
    </source>
</evidence>
<name>A0A521ASX9_SACCC</name>
<dbReference type="RefSeq" id="WP_185957402.1">
    <property type="nucleotide sequence ID" value="NZ_FXTB01000001.1"/>
</dbReference>
<dbReference type="GO" id="GO:0000160">
    <property type="term" value="P:phosphorelay signal transduction system"/>
    <property type="evidence" value="ECO:0007669"/>
    <property type="project" value="InterPro"/>
</dbReference>
<feature type="modified residue" description="4-aspartylphosphate" evidence="2">
    <location>
        <position position="59"/>
    </location>
</feature>
<gene>
    <name evidence="4" type="ORF">SAMN06265379_101378</name>
</gene>